<dbReference type="AlphaFoldDB" id="A0A6I4TRK6"/>
<dbReference type="GO" id="GO:0016491">
    <property type="term" value="F:oxidoreductase activity"/>
    <property type="evidence" value="ECO:0007669"/>
    <property type="project" value="InterPro"/>
</dbReference>
<dbReference type="OrthoDB" id="9790818at2"/>
<dbReference type="InterPro" id="IPR020843">
    <property type="entry name" value="ER"/>
</dbReference>
<sequence length="337" mass="34647">MTMRAWQLPAGSDGFDTLQLVTLPDPEPGPGEVLVRIRACSINYRDFAVAAGKYFGGALKNPAVPLSDGAGEVVGVGPGVTAVKTGDRVQSSFFPYWVEGPPRMGPALGDGTAPGMLAELVVLPESGVVPIARSLDFAQAATLPCAGVTAWNALYEGPRALLPGMRVLVLGSGGVSMLALQLARAGGCEVVATSSSDEKLARIGDLGAVHLINYRTTPEWGQHVAHALGGVDKVIEVGGAGTAEQSMAALRSQGEVAFIGVLSPDGGPNPRALMMSGGSLRGIFVGSAAMARRLNAAIDANGIDPEIGARFGFEQAKDAYAHAWGPDSFGKTVIELD</sequence>
<dbReference type="InterPro" id="IPR011032">
    <property type="entry name" value="GroES-like_sf"/>
</dbReference>
<reference evidence="2 3" key="1">
    <citation type="submission" date="2019-12" db="EMBL/GenBank/DDBJ databases">
        <title>Genomic-based taxomic classification of the family Erythrobacteraceae.</title>
        <authorList>
            <person name="Xu L."/>
        </authorList>
    </citation>
    <scope>NUCLEOTIDE SEQUENCE [LARGE SCALE GENOMIC DNA]</scope>
    <source>
        <strain evidence="2 3">S36</strain>
    </source>
</reference>
<feature type="domain" description="Enoyl reductase (ER)" evidence="1">
    <location>
        <begin position="14"/>
        <end position="334"/>
    </location>
</feature>
<evidence type="ECO:0000313" key="2">
    <source>
        <dbReference type="EMBL" id="MXO97770.1"/>
    </source>
</evidence>
<protein>
    <submittedName>
        <fullName evidence="2">Zinc-binding dehydrogenase</fullName>
    </submittedName>
</protein>
<dbReference type="Proteomes" id="UP000469430">
    <property type="component" value="Unassembled WGS sequence"/>
</dbReference>
<comment type="caution">
    <text evidence="2">The sequence shown here is derived from an EMBL/GenBank/DDBJ whole genome shotgun (WGS) entry which is preliminary data.</text>
</comment>
<dbReference type="RefSeq" id="WP_161389467.1">
    <property type="nucleotide sequence ID" value="NZ_WTYJ01000001.1"/>
</dbReference>
<name>A0A6I4TRK6_9SPHN</name>
<dbReference type="Pfam" id="PF08240">
    <property type="entry name" value="ADH_N"/>
    <property type="match status" value="1"/>
</dbReference>
<dbReference type="Gene3D" id="3.40.50.720">
    <property type="entry name" value="NAD(P)-binding Rossmann-like Domain"/>
    <property type="match status" value="1"/>
</dbReference>
<dbReference type="Pfam" id="PF00107">
    <property type="entry name" value="ADH_zinc_N"/>
    <property type="match status" value="1"/>
</dbReference>
<dbReference type="SMART" id="SM00829">
    <property type="entry name" value="PKS_ER"/>
    <property type="match status" value="1"/>
</dbReference>
<dbReference type="CDD" id="cd08276">
    <property type="entry name" value="MDR7"/>
    <property type="match status" value="1"/>
</dbReference>
<evidence type="ECO:0000313" key="3">
    <source>
        <dbReference type="Proteomes" id="UP000469430"/>
    </source>
</evidence>
<dbReference type="Gene3D" id="3.90.180.10">
    <property type="entry name" value="Medium-chain alcohol dehydrogenases, catalytic domain"/>
    <property type="match status" value="1"/>
</dbReference>
<keyword evidence="3" id="KW-1185">Reference proteome</keyword>
<dbReference type="InterPro" id="IPR013149">
    <property type="entry name" value="ADH-like_C"/>
</dbReference>
<organism evidence="2 3">
    <name type="scientific">Croceibacterium xixiisoli</name>
    <dbReference type="NCBI Taxonomy" id="1476466"/>
    <lineage>
        <taxon>Bacteria</taxon>
        <taxon>Pseudomonadati</taxon>
        <taxon>Pseudomonadota</taxon>
        <taxon>Alphaproteobacteria</taxon>
        <taxon>Sphingomonadales</taxon>
        <taxon>Erythrobacteraceae</taxon>
        <taxon>Croceibacterium</taxon>
    </lineage>
</organism>
<dbReference type="SUPFAM" id="SSF51735">
    <property type="entry name" value="NAD(P)-binding Rossmann-fold domains"/>
    <property type="match status" value="1"/>
</dbReference>
<dbReference type="InterPro" id="IPR013154">
    <property type="entry name" value="ADH-like_N"/>
</dbReference>
<dbReference type="PANTHER" id="PTHR45033:SF2">
    <property type="entry name" value="ZINC-TYPE ALCOHOL DEHYDROGENASE-LIKE PROTEIN C1773.06C"/>
    <property type="match status" value="1"/>
</dbReference>
<dbReference type="SUPFAM" id="SSF50129">
    <property type="entry name" value="GroES-like"/>
    <property type="match status" value="1"/>
</dbReference>
<accession>A0A6I4TRK6</accession>
<dbReference type="EMBL" id="WTYJ01000001">
    <property type="protein sequence ID" value="MXO97770.1"/>
    <property type="molecule type" value="Genomic_DNA"/>
</dbReference>
<dbReference type="InterPro" id="IPR036291">
    <property type="entry name" value="NAD(P)-bd_dom_sf"/>
</dbReference>
<gene>
    <name evidence="2" type="ORF">GRI97_02055</name>
</gene>
<dbReference type="PANTHER" id="PTHR45033">
    <property type="match status" value="1"/>
</dbReference>
<dbReference type="InterPro" id="IPR052711">
    <property type="entry name" value="Zinc_ADH-like"/>
</dbReference>
<proteinExistence type="predicted"/>
<evidence type="ECO:0000259" key="1">
    <source>
        <dbReference type="SMART" id="SM00829"/>
    </source>
</evidence>